<dbReference type="Proteomes" id="UP000007590">
    <property type="component" value="Chromosome"/>
</dbReference>
<dbReference type="KEGG" id="scn:Solca_2395"/>
<dbReference type="eggNOG" id="COG4339">
    <property type="taxonomic scope" value="Bacteria"/>
</dbReference>
<dbReference type="EMBL" id="CP003349">
    <property type="protein sequence ID" value="AFD07436.1"/>
    <property type="molecule type" value="Genomic_DNA"/>
</dbReference>
<proteinExistence type="predicted"/>
<sequence>MYDQVFEELRVLVFDKLSKLDEHLTYHCKEHTTDVLTQSEQIAKREGVTDKHQLHLLKVAALYHDSGFLNTYKDHETYSCSLFLMDADRFGFSKEDKEQITSLIMATKIPQQPHNLLEQIICDADLDYLGRDDFYKIGETLRKEFLHYSIVNSDEEWETLQIKFLQNHHYHTISSQQLREPIKHQYLLQLG</sequence>
<feature type="domain" description="HD/PDEase" evidence="1">
    <location>
        <begin position="24"/>
        <end position="138"/>
    </location>
</feature>
<evidence type="ECO:0000313" key="2">
    <source>
        <dbReference type="EMBL" id="AFD07436.1"/>
    </source>
</evidence>
<dbReference type="InterPro" id="IPR003607">
    <property type="entry name" value="HD/PDEase_dom"/>
</dbReference>
<gene>
    <name evidence="2" type="ordered locus">Solca_2395</name>
</gene>
<dbReference type="STRING" id="929556.Solca_2395"/>
<dbReference type="AlphaFoldDB" id="H8KUL2"/>
<accession>H8KUL2</accession>
<dbReference type="SMART" id="SM00471">
    <property type="entry name" value="HDc"/>
    <property type="match status" value="1"/>
</dbReference>
<evidence type="ECO:0000259" key="1">
    <source>
        <dbReference type="SMART" id="SM00471"/>
    </source>
</evidence>
<dbReference type="HOGENOM" id="CLU_118967_0_0_10"/>
<dbReference type="RefSeq" id="WP_014680663.1">
    <property type="nucleotide sequence ID" value="NC_017770.1"/>
</dbReference>
<reference evidence="2" key="1">
    <citation type="submission" date="2012-02" db="EMBL/GenBank/DDBJ databases">
        <title>The complete genome of Solitalea canadensis DSM 3403.</title>
        <authorList>
            <consortium name="US DOE Joint Genome Institute (JGI-PGF)"/>
            <person name="Lucas S."/>
            <person name="Copeland A."/>
            <person name="Lapidus A."/>
            <person name="Glavina del Rio T."/>
            <person name="Dalin E."/>
            <person name="Tice H."/>
            <person name="Bruce D."/>
            <person name="Goodwin L."/>
            <person name="Pitluck S."/>
            <person name="Peters L."/>
            <person name="Ovchinnikova G."/>
            <person name="Lu M."/>
            <person name="Kyrpides N."/>
            <person name="Mavromatis K."/>
            <person name="Ivanova N."/>
            <person name="Brettin T."/>
            <person name="Detter J.C."/>
            <person name="Han C."/>
            <person name="Larimer F."/>
            <person name="Land M."/>
            <person name="Hauser L."/>
            <person name="Markowitz V."/>
            <person name="Cheng J.-F."/>
            <person name="Hugenholtz P."/>
            <person name="Woyke T."/>
            <person name="Wu D."/>
            <person name="Spring S."/>
            <person name="Schroeder M."/>
            <person name="Kopitz M."/>
            <person name="Brambilla E."/>
            <person name="Klenk H.-P."/>
            <person name="Eisen J.A."/>
        </authorList>
    </citation>
    <scope>NUCLEOTIDE SEQUENCE</scope>
    <source>
        <strain evidence="2">DSM 3403</strain>
    </source>
</reference>
<evidence type="ECO:0000313" key="3">
    <source>
        <dbReference type="Proteomes" id="UP000007590"/>
    </source>
</evidence>
<keyword evidence="3" id="KW-1185">Reference proteome</keyword>
<dbReference type="Gene3D" id="1.10.3210.10">
    <property type="entry name" value="Hypothetical protein af1432"/>
    <property type="match status" value="1"/>
</dbReference>
<name>H8KUL2_SOLCM</name>
<protein>
    <recommendedName>
        <fullName evidence="1">HD/PDEase domain-containing protein</fullName>
    </recommendedName>
</protein>
<organism evidence="2 3">
    <name type="scientific">Solitalea canadensis (strain ATCC 29591 / DSM 3403 / JCM 21819 / LMG 8368 / NBRC 15130 / NCIMB 12057 / USAM 9D)</name>
    <name type="common">Flexibacter canadensis</name>
    <dbReference type="NCBI Taxonomy" id="929556"/>
    <lineage>
        <taxon>Bacteria</taxon>
        <taxon>Pseudomonadati</taxon>
        <taxon>Bacteroidota</taxon>
        <taxon>Sphingobacteriia</taxon>
        <taxon>Sphingobacteriales</taxon>
        <taxon>Sphingobacteriaceae</taxon>
        <taxon>Solitalea</taxon>
    </lineage>
</organism>
<dbReference type="OrthoDB" id="5728337at2"/>
<dbReference type="SUPFAM" id="SSF109604">
    <property type="entry name" value="HD-domain/PDEase-like"/>
    <property type="match status" value="1"/>
</dbReference>